<evidence type="ECO:0000313" key="3">
    <source>
        <dbReference type="Proteomes" id="UP000663864"/>
    </source>
</evidence>
<dbReference type="InterPro" id="IPR023213">
    <property type="entry name" value="CAT-like_dom_sf"/>
</dbReference>
<dbReference type="Gene3D" id="3.30.559.10">
    <property type="entry name" value="Chloramphenicol acetyltransferase-like domain"/>
    <property type="match status" value="2"/>
</dbReference>
<dbReference type="Pfam" id="PF02458">
    <property type="entry name" value="Transferase"/>
    <property type="match status" value="1"/>
</dbReference>
<organism evidence="2 3">
    <name type="scientific">Rotaria sordida</name>
    <dbReference type="NCBI Taxonomy" id="392033"/>
    <lineage>
        <taxon>Eukaryota</taxon>
        <taxon>Metazoa</taxon>
        <taxon>Spiralia</taxon>
        <taxon>Gnathifera</taxon>
        <taxon>Rotifera</taxon>
        <taxon>Eurotatoria</taxon>
        <taxon>Bdelloidea</taxon>
        <taxon>Philodinida</taxon>
        <taxon>Philodinidae</taxon>
        <taxon>Rotaria</taxon>
    </lineage>
</organism>
<dbReference type="AlphaFoldDB" id="A0A815AI09"/>
<dbReference type="EMBL" id="CAJNOT010001838">
    <property type="protein sequence ID" value="CAF1254872.1"/>
    <property type="molecule type" value="Genomic_DNA"/>
</dbReference>
<dbReference type="SUPFAM" id="SSF52777">
    <property type="entry name" value="CoA-dependent acyltransferases"/>
    <property type="match status" value="1"/>
</dbReference>
<evidence type="ECO:0000256" key="1">
    <source>
        <dbReference type="ARBA" id="ARBA00022679"/>
    </source>
</evidence>
<dbReference type="InterPro" id="IPR050317">
    <property type="entry name" value="Plant_Fungal_Acyltransferase"/>
</dbReference>
<evidence type="ECO:0000313" key="2">
    <source>
        <dbReference type="EMBL" id="CAF1254872.1"/>
    </source>
</evidence>
<sequence length="449" mass="51605">MTTLTEYPVSRIGTKDHIKLAGTDLWITGLINNVFVYPSGWDVVKFEDALGRTLSSWPFIAGRFLGYDGEHYLIEMSNNTIPVCVIENTDLTKWPLDSNVVVDKDSQQLQPFLDEVQTKILKSDSCRDEPLFRLKLTHIKQSGEWIMGASWSHMLGDADAFLQFLKTISHLYQNLEAPEPIPIFNRHVWLDDPADESLRPDIKKFLDGEQMETNDGKDPAKYDQVNIHFCGEQIKGLHSLIGGGHVSTQDALCAYIILTLNTHCAQNNDELILRTNIMINYRKESNPYAQPGLIANAVLMPLSNSFEDPKSLSNIAKTIRETIVQSRDIEFIRRWVATADKVMRTIVRNKGLPKMSISNDRIVLNSNWRYDWANLVDFGHKNKCRFYTTWTRALYLRIFHLNPIYNDTQWIGRDEDGAEVAFRIEENKKQKFIDACKNDISESFINVKR</sequence>
<protein>
    <submittedName>
        <fullName evidence="2">Uncharacterized protein</fullName>
    </submittedName>
</protein>
<gene>
    <name evidence="2" type="ORF">ZHD862_LOCUS25586</name>
</gene>
<reference evidence="2" key="1">
    <citation type="submission" date="2021-02" db="EMBL/GenBank/DDBJ databases">
        <authorList>
            <person name="Nowell W R."/>
        </authorList>
    </citation>
    <scope>NUCLEOTIDE SEQUENCE</scope>
</reference>
<accession>A0A815AI09</accession>
<name>A0A815AI09_9BILA</name>
<keyword evidence="1" id="KW-0808">Transferase</keyword>
<dbReference type="GO" id="GO:0016747">
    <property type="term" value="F:acyltransferase activity, transferring groups other than amino-acyl groups"/>
    <property type="evidence" value="ECO:0007669"/>
    <property type="project" value="TreeGrafter"/>
</dbReference>
<dbReference type="Proteomes" id="UP000663864">
    <property type="component" value="Unassembled WGS sequence"/>
</dbReference>
<comment type="caution">
    <text evidence="2">The sequence shown here is derived from an EMBL/GenBank/DDBJ whole genome shotgun (WGS) entry which is preliminary data.</text>
</comment>
<dbReference type="PANTHER" id="PTHR31642:SF310">
    <property type="entry name" value="FATTY ALCOHOL:CAFFEOYL-COA ACYLTRANSFERASE"/>
    <property type="match status" value="1"/>
</dbReference>
<dbReference type="PANTHER" id="PTHR31642">
    <property type="entry name" value="TRICHOTHECENE 3-O-ACETYLTRANSFERASE"/>
    <property type="match status" value="1"/>
</dbReference>
<proteinExistence type="predicted"/>